<dbReference type="EMBL" id="QGNW01000067">
    <property type="protein sequence ID" value="RVX03151.1"/>
    <property type="molecule type" value="Genomic_DNA"/>
</dbReference>
<name>A0A438J2F6_VITVI</name>
<keyword evidence="6" id="KW-0804">Transcription</keyword>
<evidence type="ECO:0000256" key="9">
    <source>
        <dbReference type="SAM" id="Coils"/>
    </source>
</evidence>
<evidence type="ECO:0000256" key="10">
    <source>
        <dbReference type="SAM" id="MobiDB-lite"/>
    </source>
</evidence>
<evidence type="ECO:0000313" key="12">
    <source>
        <dbReference type="EMBL" id="RVX03151.1"/>
    </source>
</evidence>
<evidence type="ECO:0000256" key="5">
    <source>
        <dbReference type="ARBA" id="ARBA00023125"/>
    </source>
</evidence>
<sequence>MSILRKLARKNPNSPFLLCNTSRFFNTQNPNPYEPTVAYYDNLIHTAGRNRDFASVCNLLNKRVRDGCFNTNHTFDFITNTDAGLSVLDELSQALAHLDKGFPRKSAYDSLIARLCRLKRVDESLRLVDTMVQSDHGVNACTFHPILNVLTRKRKMEEAWRVMTIMRESGVSPDVTAYNYLLTAYCFTGNLEAAVGVLTEMEEEGMAADARTYDALVLGACKAGKVEGAMVVLRRMEDDGVPILYSTHAHVINGLLKLGYYAQAVEFVMICGGKDKKLDEESFGILGSRLINLKRFEEAKLVLKEMRRRGFGRDGADVIAGGYTACISSPRSLRSTEIAPRRLRRNLASAAAAATTTTTNPLYLNIRTMENQRAPSAPRSLRPRHGGGSGGGGREDCWSDVATETLIEAWGDRYVKFNRGNLRQKDWKEIAGAVNSRHGGASRRKTDVQCKNRIDTLKKKYKLEKAKPTPSKWPFYYRLNSLIGTNALTLTVRASNQKPNPNPNPKTLVHSRAYRSKSKLNSGGSIEGSFSGDEDDELGFDGSLRKLPMDSADFSGEAACRELARSILKFGEIYERIESSKQQQIMELEKQRMELTKDVELQRMNMYMEAQLELQRMKRTAGEIQIF</sequence>
<proteinExistence type="predicted"/>
<evidence type="ECO:0000256" key="3">
    <source>
        <dbReference type="ARBA" id="ARBA00023015"/>
    </source>
</evidence>
<dbReference type="GO" id="GO:0003677">
    <property type="term" value="F:DNA binding"/>
    <property type="evidence" value="ECO:0007669"/>
    <property type="project" value="UniProtKB-KW"/>
</dbReference>
<feature type="repeat" description="PPR" evidence="8">
    <location>
        <begin position="174"/>
        <end position="208"/>
    </location>
</feature>
<evidence type="ECO:0000256" key="2">
    <source>
        <dbReference type="ARBA" id="ARBA00022737"/>
    </source>
</evidence>
<feature type="repeat" description="PPR" evidence="8">
    <location>
        <begin position="209"/>
        <end position="243"/>
    </location>
</feature>
<comment type="caution">
    <text evidence="12">The sequence shown here is derived from an EMBL/GenBank/DDBJ whole genome shotgun (WGS) entry which is preliminary data.</text>
</comment>
<evidence type="ECO:0000313" key="13">
    <source>
        <dbReference type="Proteomes" id="UP000288805"/>
    </source>
</evidence>
<dbReference type="AlphaFoldDB" id="A0A438J2F6"/>
<feature type="region of interest" description="Disordered" evidence="10">
    <location>
        <begin position="372"/>
        <end position="396"/>
    </location>
</feature>
<reference evidence="12 13" key="1">
    <citation type="journal article" date="2018" name="PLoS Genet.">
        <title>Population sequencing reveals clonal diversity and ancestral inbreeding in the grapevine cultivar Chardonnay.</title>
        <authorList>
            <person name="Roach M.J."/>
            <person name="Johnson D.L."/>
            <person name="Bohlmann J."/>
            <person name="van Vuuren H.J."/>
            <person name="Jones S.J."/>
            <person name="Pretorius I.S."/>
            <person name="Schmidt S.A."/>
            <person name="Borneman A.R."/>
        </authorList>
    </citation>
    <scope>NUCLEOTIDE SEQUENCE [LARGE SCALE GENOMIC DNA]</scope>
    <source>
        <strain evidence="13">cv. Chardonnay</strain>
        <tissue evidence="12">Leaf</tissue>
    </source>
</reference>
<dbReference type="Pfam" id="PF13837">
    <property type="entry name" value="Myb_DNA-bind_4"/>
    <property type="match status" value="1"/>
</dbReference>
<evidence type="ECO:0000256" key="4">
    <source>
        <dbReference type="ARBA" id="ARBA00023054"/>
    </source>
</evidence>
<feature type="coiled-coil region" evidence="9">
    <location>
        <begin position="578"/>
        <end position="605"/>
    </location>
</feature>
<evidence type="ECO:0000256" key="1">
    <source>
        <dbReference type="ARBA" id="ARBA00004123"/>
    </source>
</evidence>
<gene>
    <name evidence="12" type="primary">VvCHDp000730</name>
    <name evidence="12" type="ORF">CK203_016762</name>
</gene>
<dbReference type="InterPro" id="IPR044823">
    <property type="entry name" value="ASIL1/2-like"/>
</dbReference>
<protein>
    <submittedName>
        <fullName evidence="12">Pentatricopeptide repeat-containing protein, mitochondrial</fullName>
    </submittedName>
</protein>
<evidence type="ECO:0000259" key="11">
    <source>
        <dbReference type="Pfam" id="PF13837"/>
    </source>
</evidence>
<keyword evidence="2" id="KW-0677">Repeat</keyword>
<keyword evidence="7" id="KW-0539">Nucleus</keyword>
<dbReference type="PANTHER" id="PTHR31307">
    <property type="entry name" value="TRIHELIX TRANSCRIPTION FACTOR ASIL2"/>
    <property type="match status" value="1"/>
</dbReference>
<dbReference type="FunFam" id="1.10.10.60:FF:000104">
    <property type="entry name" value="trihelix transcription factor ASIL2"/>
    <property type="match status" value="1"/>
</dbReference>
<accession>A0A438J2F6</accession>
<dbReference type="InterPro" id="IPR011990">
    <property type="entry name" value="TPR-like_helical_dom_sf"/>
</dbReference>
<feature type="domain" description="Myb/SANT-like DNA-binding" evidence="11">
    <location>
        <begin position="396"/>
        <end position="482"/>
    </location>
</feature>
<organism evidence="12 13">
    <name type="scientific">Vitis vinifera</name>
    <name type="common">Grape</name>
    <dbReference type="NCBI Taxonomy" id="29760"/>
    <lineage>
        <taxon>Eukaryota</taxon>
        <taxon>Viridiplantae</taxon>
        <taxon>Streptophyta</taxon>
        <taxon>Embryophyta</taxon>
        <taxon>Tracheophyta</taxon>
        <taxon>Spermatophyta</taxon>
        <taxon>Magnoliopsida</taxon>
        <taxon>eudicotyledons</taxon>
        <taxon>Gunneridae</taxon>
        <taxon>Pentapetalae</taxon>
        <taxon>rosids</taxon>
        <taxon>Vitales</taxon>
        <taxon>Vitaceae</taxon>
        <taxon>Viteae</taxon>
        <taxon>Vitis</taxon>
    </lineage>
</organism>
<comment type="subcellular location">
    <subcellularLocation>
        <location evidence="1">Nucleus</location>
    </subcellularLocation>
</comment>
<dbReference type="GO" id="GO:0005634">
    <property type="term" value="C:nucleus"/>
    <property type="evidence" value="ECO:0007669"/>
    <property type="project" value="UniProtKB-SubCell"/>
</dbReference>
<dbReference type="NCBIfam" id="TIGR00756">
    <property type="entry name" value="PPR"/>
    <property type="match status" value="4"/>
</dbReference>
<evidence type="ECO:0000256" key="7">
    <source>
        <dbReference type="ARBA" id="ARBA00023242"/>
    </source>
</evidence>
<dbReference type="Gene3D" id="1.10.10.60">
    <property type="entry name" value="Homeodomain-like"/>
    <property type="match status" value="1"/>
</dbReference>
<dbReference type="Pfam" id="PF01535">
    <property type="entry name" value="PPR"/>
    <property type="match status" value="3"/>
</dbReference>
<dbReference type="Gene3D" id="1.25.40.10">
    <property type="entry name" value="Tetratricopeptide repeat domain"/>
    <property type="match status" value="2"/>
</dbReference>
<feature type="repeat" description="PPR" evidence="8">
    <location>
        <begin position="139"/>
        <end position="173"/>
    </location>
</feature>
<keyword evidence="3" id="KW-0805">Transcription regulation</keyword>
<dbReference type="Pfam" id="PF13041">
    <property type="entry name" value="PPR_2"/>
    <property type="match status" value="1"/>
</dbReference>
<dbReference type="InterPro" id="IPR002885">
    <property type="entry name" value="PPR_rpt"/>
</dbReference>
<evidence type="ECO:0000256" key="6">
    <source>
        <dbReference type="ARBA" id="ARBA00023163"/>
    </source>
</evidence>
<evidence type="ECO:0000256" key="8">
    <source>
        <dbReference type="PROSITE-ProRule" id="PRU00708"/>
    </source>
</evidence>
<keyword evidence="5" id="KW-0238">DNA-binding</keyword>
<keyword evidence="4 9" id="KW-0175">Coiled coil</keyword>
<dbReference type="PROSITE" id="PS51375">
    <property type="entry name" value="PPR"/>
    <property type="match status" value="3"/>
</dbReference>
<dbReference type="PANTHER" id="PTHR31307:SF40">
    <property type="entry name" value="TRIHELIX TRANSCRIPTION FACTOR ENAP1-RELATED"/>
    <property type="match status" value="1"/>
</dbReference>
<dbReference type="InterPro" id="IPR044822">
    <property type="entry name" value="Myb_DNA-bind_4"/>
</dbReference>
<dbReference type="Proteomes" id="UP000288805">
    <property type="component" value="Unassembled WGS sequence"/>
</dbReference>